<accession>A0A0P1KQ92</accession>
<dbReference type="PANTHER" id="PTHR43766:SF1">
    <property type="entry name" value="TRYPTOPHAN--TRNA LIGASE, MITOCHONDRIAL"/>
    <property type="match status" value="1"/>
</dbReference>
<dbReference type="InterPro" id="IPR014729">
    <property type="entry name" value="Rossmann-like_a/b/a_fold"/>
</dbReference>
<organism evidence="12 13">
    <name type="scientific">Lachancea quebecensis</name>
    <dbReference type="NCBI Taxonomy" id="1654605"/>
    <lineage>
        <taxon>Eukaryota</taxon>
        <taxon>Fungi</taxon>
        <taxon>Dikarya</taxon>
        <taxon>Ascomycota</taxon>
        <taxon>Saccharomycotina</taxon>
        <taxon>Saccharomycetes</taxon>
        <taxon>Saccharomycetales</taxon>
        <taxon>Saccharomycetaceae</taxon>
        <taxon>Lachancea</taxon>
    </lineage>
</organism>
<dbReference type="EMBL" id="LN890563">
    <property type="protein sequence ID" value="CUS21782.1"/>
    <property type="molecule type" value="Genomic_DNA"/>
</dbReference>
<dbReference type="Gene3D" id="1.10.240.10">
    <property type="entry name" value="Tyrosyl-Transfer RNA Synthetase"/>
    <property type="match status" value="1"/>
</dbReference>
<evidence type="ECO:0000256" key="3">
    <source>
        <dbReference type="ARBA" id="ARBA00013161"/>
    </source>
</evidence>
<comment type="similarity">
    <text evidence="2 11">Belongs to the class-I aminoacyl-tRNA synthetase family.</text>
</comment>
<evidence type="ECO:0000256" key="1">
    <source>
        <dbReference type="ARBA" id="ARBA00004305"/>
    </source>
</evidence>
<dbReference type="PRINTS" id="PR01039">
    <property type="entry name" value="TRNASYNTHTRP"/>
</dbReference>
<comment type="subcellular location">
    <subcellularLocation>
        <location evidence="1">Mitochondrion matrix</location>
    </subcellularLocation>
</comment>
<evidence type="ECO:0000313" key="13">
    <source>
        <dbReference type="Proteomes" id="UP000236544"/>
    </source>
</evidence>
<dbReference type="GO" id="GO:0005524">
    <property type="term" value="F:ATP binding"/>
    <property type="evidence" value="ECO:0007669"/>
    <property type="project" value="UniProtKB-KW"/>
</dbReference>
<evidence type="ECO:0000256" key="11">
    <source>
        <dbReference type="RuleBase" id="RU363036"/>
    </source>
</evidence>
<dbReference type="OrthoDB" id="15808at2759"/>
<evidence type="ECO:0000256" key="5">
    <source>
        <dbReference type="ARBA" id="ARBA00022741"/>
    </source>
</evidence>
<evidence type="ECO:0000256" key="2">
    <source>
        <dbReference type="ARBA" id="ARBA00005594"/>
    </source>
</evidence>
<dbReference type="InterPro" id="IPR001412">
    <property type="entry name" value="aa-tRNA-synth_I_CS"/>
</dbReference>
<evidence type="ECO:0000256" key="4">
    <source>
        <dbReference type="ARBA" id="ARBA00022598"/>
    </source>
</evidence>
<evidence type="ECO:0000256" key="8">
    <source>
        <dbReference type="ARBA" id="ARBA00023146"/>
    </source>
</evidence>
<keyword evidence="7 11" id="KW-0648">Protein biosynthesis</keyword>
<sequence length="372" mass="41968">MFRRRPRLQLVRLLSQTIKTTDYKLNASDIPSKSIIFSMVQPTGKFHLGNYLGSVRVWKDLCDLKQPETKLLFGAADLHAITVPIPDGARLRQQRVEAVASILSVGVDPSKAEVFYQSQVRQHAELHWILSTLAPMGLLNRMTQWKSKSNINNANDEETLNKVKLGLFSYPVLQAADILLYRSTHVPVGEDQAQHLELTRTLAQIFNKTFGKNVFPLPSTLLAPTKRILSLANPSSKMSKSDKNQNATIYLNDDADTIVKKIRKAVTDSISHKFYYDPTGRPGVSNLINIVSGVRRLPISEIESDIANFKSHSDFKNYVSEILVEALRDPRERFNLYMSDPAHLENITKKAAYNASELAETNLKYIKNLMGF</sequence>
<evidence type="ECO:0000256" key="9">
    <source>
        <dbReference type="ARBA" id="ARBA00030268"/>
    </source>
</evidence>
<dbReference type="CDD" id="cd00806">
    <property type="entry name" value="TrpRS_core"/>
    <property type="match status" value="1"/>
</dbReference>
<keyword evidence="4 11" id="KW-0436">Ligase</keyword>
<dbReference type="NCBIfam" id="TIGR00233">
    <property type="entry name" value="trpS"/>
    <property type="match status" value="1"/>
</dbReference>
<proteinExistence type="inferred from homology"/>
<dbReference type="FunFam" id="1.10.240.10:FF:000002">
    <property type="entry name" value="Tryptophan--tRNA ligase"/>
    <property type="match status" value="1"/>
</dbReference>
<reference evidence="13" key="1">
    <citation type="submission" date="2015-10" db="EMBL/GenBank/DDBJ databases">
        <authorList>
            <person name="Devillers H."/>
        </authorList>
    </citation>
    <scope>NUCLEOTIDE SEQUENCE [LARGE SCALE GENOMIC DNA]</scope>
</reference>
<dbReference type="GO" id="GO:0070183">
    <property type="term" value="P:mitochondrial tryptophanyl-tRNA aminoacylation"/>
    <property type="evidence" value="ECO:0007669"/>
    <property type="project" value="TreeGrafter"/>
</dbReference>
<dbReference type="GO" id="GO:0005759">
    <property type="term" value="C:mitochondrial matrix"/>
    <property type="evidence" value="ECO:0007669"/>
    <property type="project" value="UniProtKB-SubCell"/>
</dbReference>
<dbReference type="Proteomes" id="UP000236544">
    <property type="component" value="Unassembled WGS sequence"/>
</dbReference>
<dbReference type="PROSITE" id="PS00178">
    <property type="entry name" value="AA_TRNA_LIGASE_I"/>
    <property type="match status" value="1"/>
</dbReference>
<dbReference type="GO" id="GO:0004830">
    <property type="term" value="F:tryptophan-tRNA ligase activity"/>
    <property type="evidence" value="ECO:0007669"/>
    <property type="project" value="UniProtKB-EC"/>
</dbReference>
<dbReference type="AlphaFoldDB" id="A0A0P1KQ92"/>
<dbReference type="InterPro" id="IPR050203">
    <property type="entry name" value="Trp-tRNA_synthetase"/>
</dbReference>
<dbReference type="PANTHER" id="PTHR43766">
    <property type="entry name" value="TRYPTOPHAN--TRNA LIGASE, MITOCHONDRIAL"/>
    <property type="match status" value="1"/>
</dbReference>
<dbReference type="SUPFAM" id="SSF52374">
    <property type="entry name" value="Nucleotidylyl transferase"/>
    <property type="match status" value="1"/>
</dbReference>
<dbReference type="Pfam" id="PF00579">
    <property type="entry name" value="tRNA-synt_1b"/>
    <property type="match status" value="1"/>
</dbReference>
<gene>
    <name evidence="12" type="ORF">LAQU0_S04e00672g</name>
</gene>
<evidence type="ECO:0000313" key="12">
    <source>
        <dbReference type="EMBL" id="CUS21782.1"/>
    </source>
</evidence>
<keyword evidence="13" id="KW-1185">Reference proteome</keyword>
<keyword evidence="5 11" id="KW-0547">Nucleotide-binding</keyword>
<evidence type="ECO:0000256" key="10">
    <source>
        <dbReference type="ARBA" id="ARBA00069760"/>
    </source>
</evidence>
<evidence type="ECO:0000256" key="6">
    <source>
        <dbReference type="ARBA" id="ARBA00022840"/>
    </source>
</evidence>
<dbReference type="EC" id="6.1.1.2" evidence="3"/>
<keyword evidence="6 11" id="KW-0067">ATP-binding</keyword>
<name>A0A0P1KQ92_9SACH</name>
<dbReference type="InterPro" id="IPR002306">
    <property type="entry name" value="Trp-tRNA-ligase"/>
</dbReference>
<evidence type="ECO:0000256" key="7">
    <source>
        <dbReference type="ARBA" id="ARBA00022917"/>
    </source>
</evidence>
<protein>
    <recommendedName>
        <fullName evidence="10">Tryptophan--tRNA ligase, mitochondrial</fullName>
        <ecNumber evidence="3">6.1.1.2</ecNumber>
    </recommendedName>
    <alternativeName>
        <fullName evidence="9">Tryptophanyl-tRNA synthetase</fullName>
    </alternativeName>
</protein>
<dbReference type="FunFam" id="3.40.50.620:FF:000082">
    <property type="entry name" value="MSW1p Mitochondrial tryptophanyl-tRNA synthetase"/>
    <property type="match status" value="1"/>
</dbReference>
<dbReference type="Gene3D" id="3.40.50.620">
    <property type="entry name" value="HUPs"/>
    <property type="match status" value="1"/>
</dbReference>
<keyword evidence="8 11" id="KW-0030">Aminoacyl-tRNA synthetase</keyword>
<dbReference type="InterPro" id="IPR002305">
    <property type="entry name" value="aa-tRNA-synth_Ic"/>
</dbReference>